<reference evidence="1 2" key="1">
    <citation type="submission" date="2021-07" db="EMBL/GenBank/DDBJ databases">
        <title>Whole genome sequencing of non-tuberculosis mycobacteria type-strains.</title>
        <authorList>
            <person name="Igarashi Y."/>
            <person name="Osugi A."/>
            <person name="Mitarai S."/>
        </authorList>
    </citation>
    <scope>NUCLEOTIDE SEQUENCE [LARGE SCALE GENOMIC DNA]</scope>
    <source>
        <strain evidence="1 2">JCM 16370</strain>
    </source>
</reference>
<sequence length="156" mass="17238">MRRFSKAIGERLSAWQVPDGDEVRYDRDEQDLIAGDQLRSAHGKGVRAILHSAFTIGLAQYCFENDLPHPGFVVLDSPLVTYRPPKPGEAVDREVLDIGIAARFYDDIQQSVGGQVIIMENMDPPSGLRKESTDVFFTGVAGEGRFGFFPSQPLPS</sequence>
<dbReference type="Proteomes" id="UP000825367">
    <property type="component" value="Chromosome"/>
</dbReference>
<accession>A0ABX8VL70</accession>
<protein>
    <submittedName>
        <fullName evidence="1">Uncharacterized protein</fullName>
    </submittedName>
</protein>
<name>A0ABX8VL70_9MYCO</name>
<proteinExistence type="predicted"/>
<keyword evidence="2" id="KW-1185">Reference proteome</keyword>
<gene>
    <name evidence="1" type="ORF">K0O64_08670</name>
</gene>
<dbReference type="EMBL" id="CP080333">
    <property type="protein sequence ID" value="QYL18553.1"/>
    <property type="molecule type" value="Genomic_DNA"/>
</dbReference>
<organism evidence="1 2">
    <name type="scientific">Mycolicibacterium pallens</name>
    <dbReference type="NCBI Taxonomy" id="370524"/>
    <lineage>
        <taxon>Bacteria</taxon>
        <taxon>Bacillati</taxon>
        <taxon>Actinomycetota</taxon>
        <taxon>Actinomycetes</taxon>
        <taxon>Mycobacteriales</taxon>
        <taxon>Mycobacteriaceae</taxon>
        <taxon>Mycolicibacterium</taxon>
    </lineage>
</organism>
<dbReference type="RefSeq" id="WP_125477408.1">
    <property type="nucleotide sequence ID" value="NZ_BAAAVX010000075.1"/>
</dbReference>
<evidence type="ECO:0000313" key="1">
    <source>
        <dbReference type="EMBL" id="QYL18553.1"/>
    </source>
</evidence>
<evidence type="ECO:0000313" key="2">
    <source>
        <dbReference type="Proteomes" id="UP000825367"/>
    </source>
</evidence>